<dbReference type="RefSeq" id="WP_182847539.1">
    <property type="nucleotide sequence ID" value="NZ_BAAALP010000028.1"/>
</dbReference>
<dbReference type="Proteomes" id="UP000572680">
    <property type="component" value="Unassembled WGS sequence"/>
</dbReference>
<protein>
    <submittedName>
        <fullName evidence="2">Uncharacterized protein</fullName>
    </submittedName>
</protein>
<organism evidence="2 3">
    <name type="scientific">Actinomadura namibiensis</name>
    <dbReference type="NCBI Taxonomy" id="182080"/>
    <lineage>
        <taxon>Bacteria</taxon>
        <taxon>Bacillati</taxon>
        <taxon>Actinomycetota</taxon>
        <taxon>Actinomycetes</taxon>
        <taxon>Streptosporangiales</taxon>
        <taxon>Thermomonosporaceae</taxon>
        <taxon>Actinomadura</taxon>
    </lineage>
</organism>
<accession>A0A7W3LWD2</accession>
<reference evidence="2 3" key="1">
    <citation type="submission" date="2020-08" db="EMBL/GenBank/DDBJ databases">
        <title>Genomic Encyclopedia of Type Strains, Phase IV (KMG-IV): sequencing the most valuable type-strain genomes for metagenomic binning, comparative biology and taxonomic classification.</title>
        <authorList>
            <person name="Goeker M."/>
        </authorList>
    </citation>
    <scope>NUCLEOTIDE SEQUENCE [LARGE SCALE GENOMIC DNA]</scope>
    <source>
        <strain evidence="2 3">DSM 44197</strain>
    </source>
</reference>
<dbReference type="EMBL" id="JACJIA010000012">
    <property type="protein sequence ID" value="MBA8955546.1"/>
    <property type="molecule type" value="Genomic_DNA"/>
</dbReference>
<dbReference type="AlphaFoldDB" id="A0A7W3LWD2"/>
<evidence type="ECO:0000313" key="3">
    <source>
        <dbReference type="Proteomes" id="UP000572680"/>
    </source>
</evidence>
<feature type="region of interest" description="Disordered" evidence="1">
    <location>
        <begin position="1"/>
        <end position="45"/>
    </location>
</feature>
<comment type="caution">
    <text evidence="2">The sequence shown here is derived from an EMBL/GenBank/DDBJ whole genome shotgun (WGS) entry which is preliminary data.</text>
</comment>
<evidence type="ECO:0000256" key="1">
    <source>
        <dbReference type="SAM" id="MobiDB-lite"/>
    </source>
</evidence>
<evidence type="ECO:0000313" key="2">
    <source>
        <dbReference type="EMBL" id="MBA8955546.1"/>
    </source>
</evidence>
<gene>
    <name evidence="2" type="ORF">HNR61_007222</name>
</gene>
<feature type="compositionally biased region" description="Pro residues" evidence="1">
    <location>
        <begin position="1"/>
        <end position="18"/>
    </location>
</feature>
<name>A0A7W3LWD2_ACTNM</name>
<sequence length="421" mass="45487">MNQTPPPPPPSGGVPPLPDDGGEEFAPPFPPPGDEGGEEGGRRPSYAYATRKPVAYLPVVLRERHIGYLWAGVITEAAGFVRFPDAVDHALKAPETWSDRLAGSAGRGVPALQAIRSWIGAPEHPEGGAVPADAVERYASSTTELWESVDPSLVDPVLDAMLPLDGEFPDGTPVDRSHGWGPLEMRLPPGYPETAGDGPVRYLTAVQGDLHLGYVWASEDAASFVERADAALAGQVARGAWRLRLRELFEQGVPPAEALERCAAMPEDSQAGTPLPAVEQAPSLRALTDWAGRYQQSMPLARPPRPDDLEAWRRPRLSPEERDAVLRYLRGAPVVFDGGFAPDAFAPDRPERVPDVHRTDGVWIWSEAVAHHLQHHGITPEPGLLEHIRANGHRVPPAAGEAVPWALTTLTMHGVLRHPPV</sequence>
<proteinExistence type="predicted"/>
<keyword evidence="3" id="KW-1185">Reference proteome</keyword>